<dbReference type="GO" id="GO:0005506">
    <property type="term" value="F:iron ion binding"/>
    <property type="evidence" value="ECO:0007669"/>
    <property type="project" value="InterPro"/>
</dbReference>
<protein>
    <submittedName>
        <fullName evidence="7">Poxvirus c4/C10 domain containing protein</fullName>
    </submittedName>
</protein>
<dbReference type="OrthoDB" id="69177at2759"/>
<evidence type="ECO:0000256" key="1">
    <source>
        <dbReference type="ARBA" id="ARBA00001961"/>
    </source>
</evidence>
<comment type="cofactor">
    <cofactor evidence="1">
        <name>L-ascorbate</name>
        <dbReference type="ChEBI" id="CHEBI:38290"/>
    </cofactor>
</comment>
<evidence type="ECO:0000256" key="2">
    <source>
        <dbReference type="ARBA" id="ARBA00022723"/>
    </source>
</evidence>
<evidence type="ECO:0000256" key="4">
    <source>
        <dbReference type="ARBA" id="ARBA00023002"/>
    </source>
</evidence>
<name>A0A5N5QCW9_9AGAM</name>
<dbReference type="InterPro" id="IPR006620">
    <property type="entry name" value="Pro_4_hyd_alph"/>
</dbReference>
<accession>A0A5N5QCW9</accession>
<dbReference type="GO" id="GO:0004656">
    <property type="term" value="F:procollagen-proline 4-dioxygenase activity"/>
    <property type="evidence" value="ECO:0007669"/>
    <property type="project" value="TreeGrafter"/>
</dbReference>
<keyword evidence="3" id="KW-0223">Dioxygenase</keyword>
<evidence type="ECO:0000259" key="6">
    <source>
        <dbReference type="SMART" id="SM00702"/>
    </source>
</evidence>
<dbReference type="PANTHER" id="PTHR10869:SF241">
    <property type="entry name" value="FE2OG DIOXYGENASE DOMAIN-CONTAINING PROTEIN"/>
    <property type="match status" value="1"/>
</dbReference>
<dbReference type="Pfam" id="PF13640">
    <property type="entry name" value="2OG-FeII_Oxy_3"/>
    <property type="match status" value="1"/>
</dbReference>
<gene>
    <name evidence="7" type="ORF">CTheo_7259</name>
</gene>
<dbReference type="EMBL" id="SSOP01000290">
    <property type="protein sequence ID" value="KAB5589301.1"/>
    <property type="molecule type" value="Genomic_DNA"/>
</dbReference>
<dbReference type="SMART" id="SM00702">
    <property type="entry name" value="P4Hc"/>
    <property type="match status" value="1"/>
</dbReference>
<keyword evidence="2" id="KW-0479">Metal-binding</keyword>
<dbReference type="Proteomes" id="UP000383932">
    <property type="component" value="Unassembled WGS sequence"/>
</dbReference>
<dbReference type="PANTHER" id="PTHR10869">
    <property type="entry name" value="PROLYL 4-HYDROXYLASE ALPHA SUBUNIT"/>
    <property type="match status" value="1"/>
</dbReference>
<evidence type="ECO:0000313" key="7">
    <source>
        <dbReference type="EMBL" id="KAB5589301.1"/>
    </source>
</evidence>
<dbReference type="Gene3D" id="2.60.120.620">
    <property type="entry name" value="q2cbj1_9rhob like domain"/>
    <property type="match status" value="1"/>
</dbReference>
<dbReference type="AlphaFoldDB" id="A0A5N5QCW9"/>
<keyword evidence="5" id="KW-0408">Iron</keyword>
<dbReference type="InterPro" id="IPR044862">
    <property type="entry name" value="Pro_4_hyd_alph_FE2OG_OXY"/>
</dbReference>
<dbReference type="GO" id="GO:0005783">
    <property type="term" value="C:endoplasmic reticulum"/>
    <property type="evidence" value="ECO:0007669"/>
    <property type="project" value="TreeGrafter"/>
</dbReference>
<evidence type="ECO:0000313" key="8">
    <source>
        <dbReference type="Proteomes" id="UP000383932"/>
    </source>
</evidence>
<feature type="domain" description="Prolyl 4-hydroxylase alpha subunit" evidence="6">
    <location>
        <begin position="55"/>
        <end position="269"/>
    </location>
</feature>
<dbReference type="GO" id="GO:0031418">
    <property type="term" value="F:L-ascorbic acid binding"/>
    <property type="evidence" value="ECO:0007669"/>
    <property type="project" value="InterPro"/>
</dbReference>
<keyword evidence="4" id="KW-0560">Oxidoreductase</keyword>
<sequence length="283" mass="32279">MALQQIRSMLPSVFGEVPLIPEPPPRDPENPDVPPPIVAHRLDFIKLGLPEYEHKFAMVIDNLFTPEDCARYLATVEAAKDWEVAGVNIGPDAQIVDTTYRNSSRILYDDHDMANEIFERLKPHLKEIHYMENSLLHVDYKNRANAPSAQFIALNERLRFLKYGRGQFFRNHCDSSYTTPDGKQVSYYTLQLYLNGSAEELQGGATRFWKLGKVDGPEKRKARPGEKLRKFVDVEPRVGRALIFEQRGLVHSGEEIKKGTKITVRTDLMFEACPKEPAVEAPK</sequence>
<keyword evidence="8" id="KW-1185">Reference proteome</keyword>
<dbReference type="SUPFAM" id="SSF51197">
    <property type="entry name" value="Clavaminate synthase-like"/>
    <property type="match status" value="1"/>
</dbReference>
<proteinExistence type="predicted"/>
<comment type="caution">
    <text evidence="7">The sequence shown here is derived from an EMBL/GenBank/DDBJ whole genome shotgun (WGS) entry which is preliminary data.</text>
</comment>
<evidence type="ECO:0000256" key="3">
    <source>
        <dbReference type="ARBA" id="ARBA00022964"/>
    </source>
</evidence>
<organism evidence="7 8">
    <name type="scientific">Ceratobasidium theobromae</name>
    <dbReference type="NCBI Taxonomy" id="1582974"/>
    <lineage>
        <taxon>Eukaryota</taxon>
        <taxon>Fungi</taxon>
        <taxon>Dikarya</taxon>
        <taxon>Basidiomycota</taxon>
        <taxon>Agaricomycotina</taxon>
        <taxon>Agaricomycetes</taxon>
        <taxon>Cantharellales</taxon>
        <taxon>Ceratobasidiaceae</taxon>
        <taxon>Ceratobasidium</taxon>
    </lineage>
</organism>
<dbReference type="InterPro" id="IPR045054">
    <property type="entry name" value="P4HA-like"/>
</dbReference>
<reference evidence="7 8" key="1">
    <citation type="journal article" date="2019" name="Fungal Biol. Biotechnol.">
        <title>Draft genome sequence of fastidious pathogen Ceratobasidium theobromae, which causes vascular-streak dieback in Theobroma cacao.</title>
        <authorList>
            <person name="Ali S.S."/>
            <person name="Asman A."/>
            <person name="Shao J."/>
            <person name="Firmansyah A.P."/>
            <person name="Susilo A.W."/>
            <person name="Rosmana A."/>
            <person name="McMahon P."/>
            <person name="Junaid M."/>
            <person name="Guest D."/>
            <person name="Kheng T.Y."/>
            <person name="Meinhardt L.W."/>
            <person name="Bailey B.A."/>
        </authorList>
    </citation>
    <scope>NUCLEOTIDE SEQUENCE [LARGE SCALE GENOMIC DNA]</scope>
    <source>
        <strain evidence="7 8">CT2</strain>
    </source>
</reference>
<evidence type="ECO:0000256" key="5">
    <source>
        <dbReference type="ARBA" id="ARBA00023004"/>
    </source>
</evidence>